<gene>
    <name evidence="1" type="ORF">JGS22_024780</name>
</gene>
<proteinExistence type="predicted"/>
<dbReference type="Pfam" id="PF14518">
    <property type="entry name" value="Haem_oxygenas_2"/>
    <property type="match status" value="1"/>
</dbReference>
<protein>
    <submittedName>
        <fullName evidence="1">Iron-containing redox enzyme family protein</fullName>
    </submittedName>
</protein>
<evidence type="ECO:0000313" key="2">
    <source>
        <dbReference type="Proteomes" id="UP000694501"/>
    </source>
</evidence>
<dbReference type="AlphaFoldDB" id="A0A949JL64"/>
<organism evidence="1 2">
    <name type="scientific">Streptomyces tardus</name>
    <dbReference type="NCBI Taxonomy" id="2780544"/>
    <lineage>
        <taxon>Bacteria</taxon>
        <taxon>Bacillati</taxon>
        <taxon>Actinomycetota</taxon>
        <taxon>Actinomycetes</taxon>
        <taxon>Kitasatosporales</taxon>
        <taxon>Streptomycetaceae</taxon>
        <taxon>Streptomyces</taxon>
    </lineage>
</organism>
<reference evidence="1" key="1">
    <citation type="submission" date="2021-06" db="EMBL/GenBank/DDBJ databases">
        <title>Sequencing of actinobacteria type strains.</title>
        <authorList>
            <person name="Nguyen G.-S."/>
            <person name="Wentzel A."/>
        </authorList>
    </citation>
    <scope>NUCLEOTIDE SEQUENCE</scope>
    <source>
        <strain evidence="1">P38-E01</strain>
    </source>
</reference>
<dbReference type="RefSeq" id="WP_211039918.1">
    <property type="nucleotide sequence ID" value="NZ_JAELVF020000004.1"/>
</dbReference>
<comment type="caution">
    <text evidence="1">The sequence shown here is derived from an EMBL/GenBank/DDBJ whole genome shotgun (WGS) entry which is preliminary data.</text>
</comment>
<dbReference type="Proteomes" id="UP000694501">
    <property type="component" value="Unassembled WGS sequence"/>
</dbReference>
<dbReference type="SUPFAM" id="SSF48613">
    <property type="entry name" value="Heme oxygenase-like"/>
    <property type="match status" value="1"/>
</dbReference>
<evidence type="ECO:0000313" key="1">
    <source>
        <dbReference type="EMBL" id="MBU7600750.1"/>
    </source>
</evidence>
<dbReference type="EMBL" id="JAELVF020000004">
    <property type="protein sequence ID" value="MBU7600750.1"/>
    <property type="molecule type" value="Genomic_DNA"/>
</dbReference>
<keyword evidence="2" id="KW-1185">Reference proteome</keyword>
<dbReference type="Gene3D" id="1.20.910.10">
    <property type="entry name" value="Heme oxygenase-like"/>
    <property type="match status" value="1"/>
</dbReference>
<name>A0A949JL64_9ACTN</name>
<sequence length="342" mass="37128">MTTLTDPAPPTAALPPARGPLSAAVVAALAGEPRGVVTGMPSPAGAEPFGDDLQLALQLCYELHYQGFPGVPDQWEWDPVLLRFRGEAEAVFLAGLRDRLPESGEVSSVVEELLVEPIGGGGLAPRLARRGEWWQMREFLAHRSVYHLKEADPHSWVVPRLRGRAKAALVAVEYDEFGGGRADRAHSRLYADLLEGAGLSSGYLHYLPSVTAPTLAWVNMMSLFGLHRSLRGALVGHFAAAEITSAPSARRMVSALRRLGADEACVHFYAEHIEADAVHEQVMRHEVIDGLLAREPSLAPDVVFGIRATELVEDDFARHLSDAWEQGRSSLRIPLPVALPAD</sequence>
<dbReference type="InterPro" id="IPR016084">
    <property type="entry name" value="Haem_Oase-like_multi-hlx"/>
</dbReference>
<accession>A0A949JL64</accession>
<dbReference type="SMART" id="SM01236">
    <property type="entry name" value="Haem_oxygenase_2"/>
    <property type="match status" value="1"/>
</dbReference>